<dbReference type="Pfam" id="PF00253">
    <property type="entry name" value="Ribosomal_S14"/>
    <property type="match status" value="1"/>
</dbReference>
<evidence type="ECO:0000256" key="9">
    <source>
        <dbReference type="ARBA" id="ARBA00060857"/>
    </source>
</evidence>
<dbReference type="EMBL" id="CYYU01000001">
    <property type="protein sequence ID" value="CUN42157.1"/>
    <property type="molecule type" value="Genomic_DNA"/>
</dbReference>
<dbReference type="SUPFAM" id="SSF57716">
    <property type="entry name" value="Glucocorticoid receptor-like (DNA-binding domain)"/>
    <property type="match status" value="1"/>
</dbReference>
<keyword evidence="4 10" id="KW-0694">RNA-binding</keyword>
<comment type="cofactor">
    <cofactor evidence="10">
        <name>Zn(2+)</name>
        <dbReference type="ChEBI" id="CHEBI:29105"/>
    </cofactor>
    <text evidence="10">Binds 1 zinc ion per subunit.</text>
</comment>
<evidence type="ECO:0000256" key="5">
    <source>
        <dbReference type="ARBA" id="ARBA00022980"/>
    </source>
</evidence>
<dbReference type="GO" id="GO:0003735">
    <property type="term" value="F:structural constituent of ribosome"/>
    <property type="evidence" value="ECO:0007669"/>
    <property type="project" value="InterPro"/>
</dbReference>
<dbReference type="FunFam" id="4.10.830.10:FF:000001">
    <property type="entry name" value="30S ribosomal protein S14 type Z"/>
    <property type="match status" value="1"/>
</dbReference>
<proteinExistence type="inferred from homology"/>
<dbReference type="Gene3D" id="4.10.830.10">
    <property type="entry name" value="30s Ribosomal Protein S14, Chain N"/>
    <property type="match status" value="1"/>
</dbReference>
<dbReference type="InterPro" id="IPR023053">
    <property type="entry name" value="Ribosomal_uS14_bact"/>
</dbReference>
<evidence type="ECO:0000256" key="1">
    <source>
        <dbReference type="ARBA" id="ARBA00022723"/>
    </source>
</evidence>
<evidence type="ECO:0000256" key="6">
    <source>
        <dbReference type="ARBA" id="ARBA00023274"/>
    </source>
</evidence>
<evidence type="ECO:0000313" key="12">
    <source>
        <dbReference type="Proteomes" id="UP000095546"/>
    </source>
</evidence>
<dbReference type="NCBIfam" id="NF005974">
    <property type="entry name" value="PRK08061.1"/>
    <property type="match status" value="1"/>
</dbReference>
<comment type="similarity">
    <text evidence="9 10">Belongs to the universal ribosomal protein uS14 family. Zinc-binding uS14 subfamily.</text>
</comment>
<evidence type="ECO:0000256" key="3">
    <source>
        <dbReference type="ARBA" id="ARBA00022833"/>
    </source>
</evidence>
<evidence type="ECO:0000256" key="8">
    <source>
        <dbReference type="ARBA" id="ARBA00047110"/>
    </source>
</evidence>
<feature type="binding site" evidence="10">
    <location>
        <position position="27"/>
    </location>
    <ligand>
        <name>Zn(2+)</name>
        <dbReference type="ChEBI" id="CHEBI:29105"/>
    </ligand>
</feature>
<feature type="binding site" evidence="10">
    <location>
        <position position="24"/>
    </location>
    <ligand>
        <name>Zn(2+)</name>
        <dbReference type="ChEBI" id="CHEBI:29105"/>
    </ligand>
</feature>
<dbReference type="InterPro" id="IPR018271">
    <property type="entry name" value="Ribosomal_uS14_CS"/>
</dbReference>
<dbReference type="GeneID" id="93482033"/>
<dbReference type="Proteomes" id="UP000095546">
    <property type="component" value="Unassembled WGS sequence"/>
</dbReference>
<sequence length="61" mass="7211">MAKKSMIEKWSKEPKFSTRGYNRCKICGRPHGYMRKFDMCRICFREQSYKGAIPGVTKASW</sequence>
<comment type="subunit">
    <text evidence="8 10">Part of the 30S ribosomal subunit. Contacts proteins S3 and S10.</text>
</comment>
<feature type="binding site" evidence="10">
    <location>
        <position position="40"/>
    </location>
    <ligand>
        <name>Zn(2+)</name>
        <dbReference type="ChEBI" id="CHEBI:29105"/>
    </ligand>
</feature>
<dbReference type="RefSeq" id="WP_036377733.1">
    <property type="nucleotide sequence ID" value="NZ_CABIWZ010000001.1"/>
</dbReference>
<dbReference type="eggNOG" id="COG0199">
    <property type="taxonomic scope" value="Bacteria"/>
</dbReference>
<accession>A0A173WUE0</accession>
<evidence type="ECO:0000256" key="7">
    <source>
        <dbReference type="ARBA" id="ARBA00035167"/>
    </source>
</evidence>
<feature type="binding site" evidence="10">
    <location>
        <position position="43"/>
    </location>
    <ligand>
        <name>Zn(2+)</name>
        <dbReference type="ChEBI" id="CHEBI:29105"/>
    </ligand>
</feature>
<keyword evidence="3 10" id="KW-0862">Zinc</keyword>
<dbReference type="GO" id="GO:0015935">
    <property type="term" value="C:small ribosomal subunit"/>
    <property type="evidence" value="ECO:0007669"/>
    <property type="project" value="TreeGrafter"/>
</dbReference>
<dbReference type="InterPro" id="IPR001209">
    <property type="entry name" value="Ribosomal_uS14"/>
</dbReference>
<dbReference type="InterPro" id="IPR043140">
    <property type="entry name" value="Ribosomal_uS14_sf"/>
</dbReference>
<dbReference type="GO" id="GO:0008270">
    <property type="term" value="F:zinc ion binding"/>
    <property type="evidence" value="ECO:0007669"/>
    <property type="project" value="UniProtKB-UniRule"/>
</dbReference>
<dbReference type="GO" id="GO:0006412">
    <property type="term" value="P:translation"/>
    <property type="evidence" value="ECO:0007669"/>
    <property type="project" value="UniProtKB-UniRule"/>
</dbReference>
<comment type="function">
    <text evidence="10">Binds 16S rRNA, required for the assembly of 30S particles and may also be responsible for determining the conformation of the 16S rRNA at the A site.</text>
</comment>
<dbReference type="STRING" id="187979.ERS852385_00382"/>
<evidence type="ECO:0000313" key="11">
    <source>
        <dbReference type="EMBL" id="CUN42157.1"/>
    </source>
</evidence>
<gene>
    <name evidence="11" type="primary">rpsN1</name>
    <name evidence="10" type="synonym">rpsN</name>
    <name evidence="10" type="synonym">rpsZ</name>
    <name evidence="11" type="ORF">ERS852385_00382</name>
</gene>
<dbReference type="PANTHER" id="PTHR19836">
    <property type="entry name" value="30S RIBOSOMAL PROTEIN S14"/>
    <property type="match status" value="1"/>
</dbReference>
<dbReference type="HAMAP" id="MF_01364_B">
    <property type="entry name" value="Ribosomal_uS14_2_B"/>
    <property type="match status" value="1"/>
</dbReference>
<dbReference type="AlphaFoldDB" id="A0A173WUE0"/>
<keyword evidence="12" id="KW-1185">Reference proteome</keyword>
<protein>
    <recommendedName>
        <fullName evidence="7 10">Small ribosomal subunit protein uS14</fullName>
    </recommendedName>
</protein>
<dbReference type="GO" id="GO:0005737">
    <property type="term" value="C:cytoplasm"/>
    <property type="evidence" value="ECO:0007669"/>
    <property type="project" value="UniProtKB-ARBA"/>
</dbReference>
<dbReference type="PANTHER" id="PTHR19836:SF19">
    <property type="entry name" value="SMALL RIBOSOMAL SUBUNIT PROTEIN US14M"/>
    <property type="match status" value="1"/>
</dbReference>
<evidence type="ECO:0000256" key="4">
    <source>
        <dbReference type="ARBA" id="ARBA00022884"/>
    </source>
</evidence>
<dbReference type="PROSITE" id="PS00527">
    <property type="entry name" value="RIBOSOMAL_S14"/>
    <property type="match status" value="1"/>
</dbReference>
<evidence type="ECO:0000256" key="2">
    <source>
        <dbReference type="ARBA" id="ARBA00022730"/>
    </source>
</evidence>
<reference evidence="11 12" key="1">
    <citation type="submission" date="2015-09" db="EMBL/GenBank/DDBJ databases">
        <authorList>
            <consortium name="Pathogen Informatics"/>
        </authorList>
    </citation>
    <scope>NUCLEOTIDE SEQUENCE [LARGE SCALE GENOMIC DNA]</scope>
    <source>
        <strain evidence="11 12">2789STDY5608828</strain>
    </source>
</reference>
<keyword evidence="1 10" id="KW-0479">Metal-binding</keyword>
<dbReference type="GO" id="GO:0019843">
    <property type="term" value="F:rRNA binding"/>
    <property type="evidence" value="ECO:0007669"/>
    <property type="project" value="UniProtKB-UniRule"/>
</dbReference>
<organism evidence="11 12">
    <name type="scientific">Mitsuokella jalaludinii</name>
    <dbReference type="NCBI Taxonomy" id="187979"/>
    <lineage>
        <taxon>Bacteria</taxon>
        <taxon>Bacillati</taxon>
        <taxon>Bacillota</taxon>
        <taxon>Negativicutes</taxon>
        <taxon>Selenomonadales</taxon>
        <taxon>Selenomonadaceae</taxon>
        <taxon>Mitsuokella</taxon>
    </lineage>
</organism>
<name>A0A173WUE0_9FIRM</name>
<keyword evidence="5 10" id="KW-0689">Ribosomal protein</keyword>
<evidence type="ECO:0000256" key="10">
    <source>
        <dbReference type="HAMAP-Rule" id="MF_01364"/>
    </source>
</evidence>
<keyword evidence="2 10" id="KW-0699">rRNA-binding</keyword>
<dbReference type="OrthoDB" id="9810484at2"/>
<keyword evidence="6 10" id="KW-0687">Ribonucleoprotein</keyword>